<reference evidence="12" key="1">
    <citation type="journal article" date="2019" name="Int. J. Syst. Evol. Microbiol.">
        <title>The Global Catalogue of Microorganisms (GCM) 10K type strain sequencing project: providing services to taxonomists for standard genome sequencing and annotation.</title>
        <authorList>
            <consortium name="The Broad Institute Genomics Platform"/>
            <consortium name="The Broad Institute Genome Sequencing Center for Infectious Disease"/>
            <person name="Wu L."/>
            <person name="Ma J."/>
        </authorList>
    </citation>
    <scope>NUCLEOTIDE SEQUENCE [LARGE SCALE GENOMIC DNA]</scope>
    <source>
        <strain evidence="12">JCM 19134</strain>
    </source>
</reference>
<evidence type="ECO:0000256" key="5">
    <source>
        <dbReference type="ARBA" id="ARBA00022692"/>
    </source>
</evidence>
<evidence type="ECO:0000256" key="6">
    <source>
        <dbReference type="ARBA" id="ARBA00022989"/>
    </source>
</evidence>
<comment type="subunit">
    <text evidence="9">The complex comprises the extracytoplasmic solute receptor protein and the two transmembrane proteins.</text>
</comment>
<comment type="subcellular location">
    <subcellularLocation>
        <location evidence="1 9">Cell inner membrane</location>
        <topology evidence="1 9">Multi-pass membrane protein</topology>
    </subcellularLocation>
</comment>
<evidence type="ECO:0000313" key="11">
    <source>
        <dbReference type="EMBL" id="GAA4950074.1"/>
    </source>
</evidence>
<feature type="transmembrane region" description="Helical" evidence="9">
    <location>
        <begin position="63"/>
        <end position="88"/>
    </location>
</feature>
<dbReference type="GO" id="GO:0005886">
    <property type="term" value="C:plasma membrane"/>
    <property type="evidence" value="ECO:0007669"/>
    <property type="project" value="UniProtKB-SubCell"/>
</dbReference>
<evidence type="ECO:0000259" key="10">
    <source>
        <dbReference type="Pfam" id="PF04290"/>
    </source>
</evidence>
<evidence type="ECO:0000313" key="12">
    <source>
        <dbReference type="Proteomes" id="UP001409585"/>
    </source>
</evidence>
<keyword evidence="2 9" id="KW-0813">Transport</keyword>
<dbReference type="Pfam" id="PF04290">
    <property type="entry name" value="DctQ"/>
    <property type="match status" value="1"/>
</dbReference>
<evidence type="ECO:0000256" key="3">
    <source>
        <dbReference type="ARBA" id="ARBA00022475"/>
    </source>
</evidence>
<evidence type="ECO:0000256" key="1">
    <source>
        <dbReference type="ARBA" id="ARBA00004429"/>
    </source>
</evidence>
<feature type="transmembrane region" description="Helical" evidence="9">
    <location>
        <begin position="160"/>
        <end position="184"/>
    </location>
</feature>
<keyword evidence="3" id="KW-1003">Cell membrane</keyword>
<dbReference type="InterPro" id="IPR055348">
    <property type="entry name" value="DctQ"/>
</dbReference>
<dbReference type="AlphaFoldDB" id="A0AAV3U631"/>
<dbReference type="InterPro" id="IPR007387">
    <property type="entry name" value="TRAP_DctQ"/>
</dbReference>
<gene>
    <name evidence="11" type="ORF">GCM10025791_32950</name>
</gene>
<accession>A0AAV3U631</accession>
<comment type="similarity">
    <text evidence="8 9">Belongs to the TRAP transporter small permease family.</text>
</comment>
<protein>
    <recommendedName>
        <fullName evidence="9">TRAP transporter small permease protein</fullName>
    </recommendedName>
</protein>
<feature type="transmembrane region" description="Helical" evidence="9">
    <location>
        <begin position="32"/>
        <end position="57"/>
    </location>
</feature>
<feature type="domain" description="Tripartite ATP-independent periplasmic transporters DctQ component" evidence="10">
    <location>
        <begin position="47"/>
        <end position="177"/>
    </location>
</feature>
<proteinExistence type="inferred from homology"/>
<dbReference type="RefSeq" id="WP_345424809.1">
    <property type="nucleotide sequence ID" value="NZ_AP031496.1"/>
</dbReference>
<keyword evidence="5 9" id="KW-0812">Transmembrane</keyword>
<keyword evidence="7 9" id="KW-0472">Membrane</keyword>
<feature type="transmembrane region" description="Helical" evidence="9">
    <location>
        <begin position="109"/>
        <end position="129"/>
    </location>
</feature>
<dbReference type="PANTHER" id="PTHR35011">
    <property type="entry name" value="2,3-DIKETO-L-GULONATE TRAP TRANSPORTER SMALL PERMEASE PROTEIN YIAM"/>
    <property type="match status" value="1"/>
</dbReference>
<comment type="function">
    <text evidence="9">Part of the tripartite ATP-independent periplasmic (TRAP) transport system.</text>
</comment>
<comment type="caution">
    <text evidence="11">The sequence shown here is derived from an EMBL/GenBank/DDBJ whole genome shotgun (WGS) entry which is preliminary data.</text>
</comment>
<keyword evidence="12" id="KW-1185">Reference proteome</keyword>
<evidence type="ECO:0000256" key="4">
    <source>
        <dbReference type="ARBA" id="ARBA00022519"/>
    </source>
</evidence>
<evidence type="ECO:0000256" key="9">
    <source>
        <dbReference type="RuleBase" id="RU369079"/>
    </source>
</evidence>
<dbReference type="Proteomes" id="UP001409585">
    <property type="component" value="Unassembled WGS sequence"/>
</dbReference>
<evidence type="ECO:0000256" key="2">
    <source>
        <dbReference type="ARBA" id="ARBA00022448"/>
    </source>
</evidence>
<keyword evidence="4 9" id="KW-0997">Cell inner membrane</keyword>
<keyword evidence="6 9" id="KW-1133">Transmembrane helix</keyword>
<evidence type="ECO:0000256" key="7">
    <source>
        <dbReference type="ARBA" id="ARBA00023136"/>
    </source>
</evidence>
<sequence>MSFESKGHTPAQPPASVPEPFGQRLIGGLDRLAQLCGACCAAMIPVLVAITVLVVVLRRGFNIGSIALQESIIYLHAWIFLVAMAYTLRADGQVRVDIFYRKFSASQQAWVNAIGGLVLLLPLCVVLLVTTSQYALRSWQIGETSGDAGGLPFVYLLKSFMPLASALLLVQCLTEVAASTLTLIERPVQRSDEAGV</sequence>
<dbReference type="PANTHER" id="PTHR35011:SF4">
    <property type="entry name" value="SLL1102 PROTEIN"/>
    <property type="match status" value="1"/>
</dbReference>
<name>A0AAV3U631_9ALTE</name>
<evidence type="ECO:0000256" key="8">
    <source>
        <dbReference type="ARBA" id="ARBA00038436"/>
    </source>
</evidence>
<dbReference type="EMBL" id="BAABLX010000028">
    <property type="protein sequence ID" value="GAA4950074.1"/>
    <property type="molecule type" value="Genomic_DNA"/>
</dbReference>
<dbReference type="GO" id="GO:0022857">
    <property type="term" value="F:transmembrane transporter activity"/>
    <property type="evidence" value="ECO:0007669"/>
    <property type="project" value="UniProtKB-UniRule"/>
</dbReference>
<organism evidence="11 12">
    <name type="scientific">Halioxenophilus aromaticivorans</name>
    <dbReference type="NCBI Taxonomy" id="1306992"/>
    <lineage>
        <taxon>Bacteria</taxon>
        <taxon>Pseudomonadati</taxon>
        <taxon>Pseudomonadota</taxon>
        <taxon>Gammaproteobacteria</taxon>
        <taxon>Alteromonadales</taxon>
        <taxon>Alteromonadaceae</taxon>
        <taxon>Halioxenophilus</taxon>
    </lineage>
</organism>